<protein>
    <submittedName>
        <fullName evidence="1">Uncharacterized protein</fullName>
    </submittedName>
</protein>
<dbReference type="EMBL" id="BLXT01006999">
    <property type="protein sequence ID" value="GFO35248.1"/>
    <property type="molecule type" value="Genomic_DNA"/>
</dbReference>
<proteinExistence type="predicted"/>
<organism evidence="1 2">
    <name type="scientific">Plakobranchus ocellatus</name>
    <dbReference type="NCBI Taxonomy" id="259542"/>
    <lineage>
        <taxon>Eukaryota</taxon>
        <taxon>Metazoa</taxon>
        <taxon>Spiralia</taxon>
        <taxon>Lophotrochozoa</taxon>
        <taxon>Mollusca</taxon>
        <taxon>Gastropoda</taxon>
        <taxon>Heterobranchia</taxon>
        <taxon>Euthyneura</taxon>
        <taxon>Panpulmonata</taxon>
        <taxon>Sacoglossa</taxon>
        <taxon>Placobranchoidea</taxon>
        <taxon>Plakobranchidae</taxon>
        <taxon>Plakobranchus</taxon>
    </lineage>
</organism>
<dbReference type="Proteomes" id="UP000735302">
    <property type="component" value="Unassembled WGS sequence"/>
</dbReference>
<reference evidence="1 2" key="1">
    <citation type="journal article" date="2021" name="Elife">
        <title>Chloroplast acquisition without the gene transfer in kleptoplastic sea slugs, Plakobranchus ocellatus.</title>
        <authorList>
            <person name="Maeda T."/>
            <person name="Takahashi S."/>
            <person name="Yoshida T."/>
            <person name="Shimamura S."/>
            <person name="Takaki Y."/>
            <person name="Nagai Y."/>
            <person name="Toyoda A."/>
            <person name="Suzuki Y."/>
            <person name="Arimoto A."/>
            <person name="Ishii H."/>
            <person name="Satoh N."/>
            <person name="Nishiyama T."/>
            <person name="Hasebe M."/>
            <person name="Maruyama T."/>
            <person name="Minagawa J."/>
            <person name="Obokata J."/>
            <person name="Shigenobu S."/>
        </authorList>
    </citation>
    <scope>NUCLEOTIDE SEQUENCE [LARGE SCALE GENOMIC DNA]</scope>
</reference>
<accession>A0AAV4CTH5</accession>
<comment type="caution">
    <text evidence="1">The sequence shown here is derived from an EMBL/GenBank/DDBJ whole genome shotgun (WGS) entry which is preliminary data.</text>
</comment>
<keyword evidence="2" id="KW-1185">Reference proteome</keyword>
<gene>
    <name evidence="1" type="ORF">PoB_006175300</name>
</gene>
<sequence>MRDDRDGTSERLVNDPTSNFYDFIESKRALGAALGDNSVKITGSTKQVCFKSVYEVHSPPETSEQS</sequence>
<evidence type="ECO:0000313" key="2">
    <source>
        <dbReference type="Proteomes" id="UP000735302"/>
    </source>
</evidence>
<name>A0AAV4CTH5_9GAST</name>
<dbReference type="AlphaFoldDB" id="A0AAV4CTH5"/>
<evidence type="ECO:0000313" key="1">
    <source>
        <dbReference type="EMBL" id="GFO35248.1"/>
    </source>
</evidence>